<reference evidence="4 6" key="2">
    <citation type="submission" date="2021-01" db="EMBL/GenBank/DDBJ databases">
        <title>Biogeographic distribution of Paracoccus.</title>
        <authorList>
            <person name="Hollensteiner J."/>
            <person name="Leineberger J."/>
            <person name="Brinkhoff T."/>
            <person name="Daniel R."/>
        </authorList>
    </citation>
    <scope>NUCLEOTIDE SEQUENCE [LARGE SCALE GENOMIC DNA]</scope>
    <source>
        <strain evidence="4 6">DSM 18447</strain>
    </source>
</reference>
<evidence type="ECO:0000313" key="3">
    <source>
        <dbReference type="EMBL" id="SIT12943.1"/>
    </source>
</evidence>
<dbReference type="AlphaFoldDB" id="A0AA46A7F8"/>
<dbReference type="GO" id="GO:0005737">
    <property type="term" value="C:cytoplasm"/>
    <property type="evidence" value="ECO:0007669"/>
    <property type="project" value="TreeGrafter"/>
</dbReference>
<evidence type="ECO:0000313" key="4">
    <source>
        <dbReference type="EMBL" id="WCR04817.1"/>
    </source>
</evidence>
<keyword evidence="6" id="KW-1185">Reference proteome</keyword>
<dbReference type="GO" id="GO:0016853">
    <property type="term" value="F:isomerase activity"/>
    <property type="evidence" value="ECO:0007669"/>
    <property type="project" value="UniProtKB-KW"/>
</dbReference>
<dbReference type="InterPro" id="IPR003719">
    <property type="entry name" value="Phenazine_PhzF-like"/>
</dbReference>
<name>A0AA46A7F8_9RHOB</name>
<proteinExistence type="inferred from homology"/>
<dbReference type="Proteomes" id="UP001215549">
    <property type="component" value="Chromosome"/>
</dbReference>
<dbReference type="SUPFAM" id="SSF54506">
    <property type="entry name" value="Diaminopimelate epimerase-like"/>
    <property type="match status" value="1"/>
</dbReference>
<dbReference type="NCBIfam" id="TIGR00654">
    <property type="entry name" value="PhzF_family"/>
    <property type="match status" value="1"/>
</dbReference>
<accession>A0AA46A7F8</accession>
<keyword evidence="2" id="KW-0413">Isomerase</keyword>
<evidence type="ECO:0000313" key="6">
    <source>
        <dbReference type="Proteomes" id="UP001215549"/>
    </source>
</evidence>
<protein>
    <submittedName>
        <fullName evidence="3">Phenazine biosynthesis protein PhzF family</fullName>
    </submittedName>
    <submittedName>
        <fullName evidence="4">PhzF family phenazine biosynthesis protein</fullName>
    </submittedName>
</protein>
<dbReference type="PIRSF" id="PIRSF016184">
    <property type="entry name" value="PhzC_PhzF"/>
    <property type="match status" value="1"/>
</dbReference>
<reference evidence="3 5" key="1">
    <citation type="submission" date="2017-01" db="EMBL/GenBank/DDBJ databases">
        <authorList>
            <person name="Varghese N."/>
            <person name="Submissions S."/>
        </authorList>
    </citation>
    <scope>NUCLEOTIDE SEQUENCE [LARGE SCALE GENOMIC DNA]</scope>
    <source>
        <strain evidence="3 5">DSM 18447</strain>
    </source>
</reference>
<dbReference type="PANTHER" id="PTHR13774:SF17">
    <property type="entry name" value="PHENAZINE BIOSYNTHESIS-LIKE DOMAIN-CONTAINING PROTEIN"/>
    <property type="match status" value="1"/>
</dbReference>
<evidence type="ECO:0000313" key="5">
    <source>
        <dbReference type="Proteomes" id="UP000186216"/>
    </source>
</evidence>
<dbReference type="EMBL" id="FTOU01000022">
    <property type="protein sequence ID" value="SIT12943.1"/>
    <property type="molecule type" value="Genomic_DNA"/>
</dbReference>
<dbReference type="EMBL" id="CP067140">
    <property type="protein sequence ID" value="WCR04817.1"/>
    <property type="molecule type" value="Genomic_DNA"/>
</dbReference>
<sequence length="262" mass="28293">MRIYQVDAFTDRLFTGNPAAVLVLEDWLPDDLMQAIAQENNLAASAFVNPRADGTWDLRWFSPTQELDFCGHASLATAHILFTNFGASAAIVFHTQAGQLRASKDASRYQLDIPSMPPEVIDALPPELKGMFSSAPAKVFRNFKNIFADLGSADAVCSFVPDFAAITQIDPLGLVVTGQEVESAKADFVSRCFAPSAGIPEDPVTGSTHATLVPYWAGQLGRDKLVGHQASKRGGWLTCELTNDRVLLGGNAVTYMEAEISL</sequence>
<evidence type="ECO:0000256" key="2">
    <source>
        <dbReference type="ARBA" id="ARBA00023235"/>
    </source>
</evidence>
<dbReference type="Gene3D" id="3.10.310.10">
    <property type="entry name" value="Diaminopimelate Epimerase, Chain A, domain 1"/>
    <property type="match status" value="2"/>
</dbReference>
<gene>
    <name evidence="4" type="ORF">JHX88_08955</name>
    <name evidence="3" type="ORF">SAMN05421772_12229</name>
</gene>
<dbReference type="RefSeq" id="WP_076528406.1">
    <property type="nucleotide sequence ID" value="NZ_CP067140.1"/>
</dbReference>
<dbReference type="Proteomes" id="UP000186216">
    <property type="component" value="Unassembled WGS sequence"/>
</dbReference>
<evidence type="ECO:0000256" key="1">
    <source>
        <dbReference type="ARBA" id="ARBA00008270"/>
    </source>
</evidence>
<dbReference type="Pfam" id="PF02567">
    <property type="entry name" value="PhzC-PhzF"/>
    <property type="match status" value="1"/>
</dbReference>
<organism evidence="3 5">
    <name type="scientific">Paracoccus saliphilus</name>
    <dbReference type="NCBI Taxonomy" id="405559"/>
    <lineage>
        <taxon>Bacteria</taxon>
        <taxon>Pseudomonadati</taxon>
        <taxon>Pseudomonadota</taxon>
        <taxon>Alphaproteobacteria</taxon>
        <taxon>Rhodobacterales</taxon>
        <taxon>Paracoccaceae</taxon>
        <taxon>Paracoccus</taxon>
    </lineage>
</organism>
<comment type="similarity">
    <text evidence="1">Belongs to the PhzF family.</text>
</comment>
<dbReference type="PANTHER" id="PTHR13774">
    <property type="entry name" value="PHENAZINE BIOSYNTHESIS PROTEIN"/>
    <property type="match status" value="1"/>
</dbReference>